<organism evidence="1 2">
    <name type="scientific">Patellaria atrata CBS 101060</name>
    <dbReference type="NCBI Taxonomy" id="1346257"/>
    <lineage>
        <taxon>Eukaryota</taxon>
        <taxon>Fungi</taxon>
        <taxon>Dikarya</taxon>
        <taxon>Ascomycota</taxon>
        <taxon>Pezizomycotina</taxon>
        <taxon>Dothideomycetes</taxon>
        <taxon>Dothideomycetes incertae sedis</taxon>
        <taxon>Patellariales</taxon>
        <taxon>Patellariaceae</taxon>
        <taxon>Patellaria</taxon>
    </lineage>
</organism>
<accession>A0A9P4S4K6</accession>
<dbReference type="OrthoDB" id="5339038at2759"/>
<proteinExistence type="predicted"/>
<evidence type="ECO:0000313" key="2">
    <source>
        <dbReference type="Proteomes" id="UP000799429"/>
    </source>
</evidence>
<reference evidence="1" key="1">
    <citation type="journal article" date="2020" name="Stud. Mycol.">
        <title>101 Dothideomycetes genomes: a test case for predicting lifestyles and emergence of pathogens.</title>
        <authorList>
            <person name="Haridas S."/>
            <person name="Albert R."/>
            <person name="Binder M."/>
            <person name="Bloem J."/>
            <person name="Labutti K."/>
            <person name="Salamov A."/>
            <person name="Andreopoulos B."/>
            <person name="Baker S."/>
            <person name="Barry K."/>
            <person name="Bills G."/>
            <person name="Bluhm B."/>
            <person name="Cannon C."/>
            <person name="Castanera R."/>
            <person name="Culley D."/>
            <person name="Daum C."/>
            <person name="Ezra D."/>
            <person name="Gonzalez J."/>
            <person name="Henrissat B."/>
            <person name="Kuo A."/>
            <person name="Liang C."/>
            <person name="Lipzen A."/>
            <person name="Lutzoni F."/>
            <person name="Magnuson J."/>
            <person name="Mondo S."/>
            <person name="Nolan M."/>
            <person name="Ohm R."/>
            <person name="Pangilinan J."/>
            <person name="Park H.-J."/>
            <person name="Ramirez L."/>
            <person name="Alfaro M."/>
            <person name="Sun H."/>
            <person name="Tritt A."/>
            <person name="Yoshinaga Y."/>
            <person name="Zwiers L.-H."/>
            <person name="Turgeon B."/>
            <person name="Goodwin S."/>
            <person name="Spatafora J."/>
            <person name="Crous P."/>
            <person name="Grigoriev I."/>
        </authorList>
    </citation>
    <scope>NUCLEOTIDE SEQUENCE</scope>
    <source>
        <strain evidence="1">CBS 101060</strain>
    </source>
</reference>
<keyword evidence="2" id="KW-1185">Reference proteome</keyword>
<protein>
    <submittedName>
        <fullName evidence="1">Uncharacterized protein</fullName>
    </submittedName>
</protein>
<dbReference type="Proteomes" id="UP000799429">
    <property type="component" value="Unassembled WGS sequence"/>
</dbReference>
<name>A0A9P4S4K6_9PEZI</name>
<dbReference type="AlphaFoldDB" id="A0A9P4S4K6"/>
<evidence type="ECO:0000313" key="1">
    <source>
        <dbReference type="EMBL" id="KAF2836034.1"/>
    </source>
</evidence>
<sequence length="167" mass="18839">MASLARTGEVTSQGAKLEQKQLLRIAARTDGGIHTVLNTNAYRLFKDKSNLLLYREEDMLSFSSLMTNVVENDETAKDIDQILPRGRQSMPAAKLNGIAAEIKHGVKKSSSEIKISRRQILDCLKYDIFSDVCGMRPLSSINHVSIMVRFMLLFEQIEAELQRKKPL</sequence>
<gene>
    <name evidence="1" type="ORF">M501DRAFT_1060278</name>
</gene>
<comment type="caution">
    <text evidence="1">The sequence shown here is derived from an EMBL/GenBank/DDBJ whole genome shotgun (WGS) entry which is preliminary data.</text>
</comment>
<dbReference type="EMBL" id="MU006105">
    <property type="protein sequence ID" value="KAF2836034.1"/>
    <property type="molecule type" value="Genomic_DNA"/>
</dbReference>